<keyword evidence="3" id="KW-0238">DNA-binding</keyword>
<evidence type="ECO:0000256" key="1">
    <source>
        <dbReference type="ARBA" id="ARBA00004123"/>
    </source>
</evidence>
<keyword evidence="2" id="KW-0805">Transcription regulation</keyword>
<evidence type="ECO:0000256" key="4">
    <source>
        <dbReference type="ARBA" id="ARBA00023163"/>
    </source>
</evidence>
<evidence type="ECO:0000256" key="2">
    <source>
        <dbReference type="ARBA" id="ARBA00023015"/>
    </source>
</evidence>
<name>A0A0D2F4L6_9EURO</name>
<dbReference type="GO" id="GO:0045944">
    <property type="term" value="P:positive regulation of transcription by RNA polymerase II"/>
    <property type="evidence" value="ECO:0007669"/>
    <property type="project" value="TreeGrafter"/>
</dbReference>
<dbReference type="InterPro" id="IPR036864">
    <property type="entry name" value="Zn2-C6_fun-type_DNA-bd_sf"/>
</dbReference>
<comment type="subcellular location">
    <subcellularLocation>
        <location evidence="1">Nucleus</location>
    </subcellularLocation>
</comment>
<dbReference type="GO" id="GO:0008270">
    <property type="term" value="F:zinc ion binding"/>
    <property type="evidence" value="ECO:0007669"/>
    <property type="project" value="InterPro"/>
</dbReference>
<evidence type="ECO:0000256" key="3">
    <source>
        <dbReference type="ARBA" id="ARBA00023125"/>
    </source>
</evidence>
<reference evidence="7 8" key="1">
    <citation type="submission" date="2015-01" db="EMBL/GenBank/DDBJ databases">
        <title>The Genome Sequence of Capronia semiimmersa CBS27337.</title>
        <authorList>
            <consortium name="The Broad Institute Genomics Platform"/>
            <person name="Cuomo C."/>
            <person name="de Hoog S."/>
            <person name="Gorbushina A."/>
            <person name="Stielow B."/>
            <person name="Teixiera M."/>
            <person name="Abouelleil A."/>
            <person name="Chapman S.B."/>
            <person name="Priest M."/>
            <person name="Young S.K."/>
            <person name="Wortman J."/>
            <person name="Nusbaum C."/>
            <person name="Birren B."/>
        </authorList>
    </citation>
    <scope>NUCLEOTIDE SEQUENCE [LARGE SCALE GENOMIC DNA]</scope>
    <source>
        <strain evidence="7 8">CBS 27337</strain>
    </source>
</reference>
<keyword evidence="8" id="KW-1185">Reference proteome</keyword>
<sequence>MIDSSAQDGTERAGEDCRTCKRRRINCDRSLPICWKCSTRSLECPGYGTKYRWVTETARANPPASCQLSVRPKPGAEVNGLSRTNLASREDSLFDLTSMPSPTPRDDGIGHADSLWLIQLPALGSGANGAYDDPMSRCLIHHYTQVLAPQMVWTDSDENPFRSIIMPLAFQSPSLMASILTAAASDLWYRNNDPSCRRLWGRYQFQTVTSLTRHFETANTAPHGGFCSLPGVDYASPIIAAFLLATSDLRLGNTKEWRLHLRASISLIDHSNSLPPGSALSLMRIKRFLSQEVYASKVWESVSTFKPLQVFRTTVSEDAPFMMYIRIIHRIADIERSRRADGTNGGDDLCISSLQDILESARECTKRHGALLTFRSSVARDAFRQVADLYHHAGILYGCQVLAPDPGILQLSATSRRRLFDDLRAPVMTDATAQDLTWPVFVAGTECYGDPECHRLVEARMDEIMRLSGVLQRPRLMDFLRCLWSLQAQQVDLTWISLARSWAEKDKSILVI</sequence>
<dbReference type="PANTHER" id="PTHR37534:SF7">
    <property type="entry name" value="TRANSCRIPTIONAL ACTIVATOR PROTEIN UGA3"/>
    <property type="match status" value="1"/>
</dbReference>
<dbReference type="CDD" id="cd00067">
    <property type="entry name" value="GAL4"/>
    <property type="match status" value="1"/>
</dbReference>
<dbReference type="PROSITE" id="PS50048">
    <property type="entry name" value="ZN2_CY6_FUNGAL_2"/>
    <property type="match status" value="1"/>
</dbReference>
<evidence type="ECO:0000259" key="6">
    <source>
        <dbReference type="PROSITE" id="PS50048"/>
    </source>
</evidence>
<dbReference type="Pfam" id="PF11951">
    <property type="entry name" value="Fungal_trans_2"/>
    <property type="match status" value="1"/>
</dbReference>
<dbReference type="SUPFAM" id="SSF57701">
    <property type="entry name" value="Zn2/Cys6 DNA-binding domain"/>
    <property type="match status" value="1"/>
</dbReference>
<proteinExistence type="predicted"/>
<dbReference type="GO" id="GO:0000981">
    <property type="term" value="F:DNA-binding transcription factor activity, RNA polymerase II-specific"/>
    <property type="evidence" value="ECO:0007669"/>
    <property type="project" value="InterPro"/>
</dbReference>
<dbReference type="Proteomes" id="UP000054266">
    <property type="component" value="Unassembled WGS sequence"/>
</dbReference>
<gene>
    <name evidence="7" type="ORF">PV04_09735</name>
</gene>
<dbReference type="GO" id="GO:0000976">
    <property type="term" value="F:transcription cis-regulatory region binding"/>
    <property type="evidence" value="ECO:0007669"/>
    <property type="project" value="TreeGrafter"/>
</dbReference>
<dbReference type="PANTHER" id="PTHR37534">
    <property type="entry name" value="TRANSCRIPTIONAL ACTIVATOR PROTEIN UGA3"/>
    <property type="match status" value="1"/>
</dbReference>
<evidence type="ECO:0000256" key="5">
    <source>
        <dbReference type="ARBA" id="ARBA00023242"/>
    </source>
</evidence>
<organism evidence="7 8">
    <name type="scientific">Phialophora macrospora</name>
    <dbReference type="NCBI Taxonomy" id="1851006"/>
    <lineage>
        <taxon>Eukaryota</taxon>
        <taxon>Fungi</taxon>
        <taxon>Dikarya</taxon>
        <taxon>Ascomycota</taxon>
        <taxon>Pezizomycotina</taxon>
        <taxon>Eurotiomycetes</taxon>
        <taxon>Chaetothyriomycetidae</taxon>
        <taxon>Chaetothyriales</taxon>
        <taxon>Herpotrichiellaceae</taxon>
        <taxon>Phialophora</taxon>
    </lineage>
</organism>
<accession>A0A0D2F4L6</accession>
<dbReference type="GO" id="GO:0005634">
    <property type="term" value="C:nucleus"/>
    <property type="evidence" value="ECO:0007669"/>
    <property type="project" value="UniProtKB-SubCell"/>
</dbReference>
<dbReference type="EMBL" id="KN846962">
    <property type="protein sequence ID" value="KIW62843.1"/>
    <property type="molecule type" value="Genomic_DNA"/>
</dbReference>
<dbReference type="Pfam" id="PF00172">
    <property type="entry name" value="Zn_clus"/>
    <property type="match status" value="1"/>
</dbReference>
<dbReference type="InterPro" id="IPR021858">
    <property type="entry name" value="Fun_TF"/>
</dbReference>
<keyword evidence="5" id="KW-0539">Nucleus</keyword>
<protein>
    <recommendedName>
        <fullName evidence="6">Zn(2)-C6 fungal-type domain-containing protein</fullName>
    </recommendedName>
</protein>
<dbReference type="STRING" id="5601.A0A0D2F4L6"/>
<dbReference type="HOGENOM" id="CLU_036330_1_0_1"/>
<dbReference type="InterPro" id="IPR001138">
    <property type="entry name" value="Zn2Cys6_DnaBD"/>
</dbReference>
<dbReference type="AlphaFoldDB" id="A0A0D2F4L6"/>
<evidence type="ECO:0000313" key="7">
    <source>
        <dbReference type="EMBL" id="KIW62843.1"/>
    </source>
</evidence>
<evidence type="ECO:0000313" key="8">
    <source>
        <dbReference type="Proteomes" id="UP000054266"/>
    </source>
</evidence>
<feature type="domain" description="Zn(2)-C6 fungal-type" evidence="6">
    <location>
        <begin position="16"/>
        <end position="44"/>
    </location>
</feature>
<keyword evidence="4" id="KW-0804">Transcription</keyword>